<dbReference type="InterPro" id="IPR036554">
    <property type="entry name" value="GHMP_kinase_C_sf"/>
</dbReference>
<evidence type="ECO:0000259" key="6">
    <source>
        <dbReference type="Pfam" id="PF10509"/>
    </source>
</evidence>
<dbReference type="InterPro" id="IPR006204">
    <property type="entry name" value="GHMP_kinase_N_dom"/>
</dbReference>
<keyword evidence="2" id="KW-0067">ATP-binding</keyword>
<evidence type="ECO:0000259" key="4">
    <source>
        <dbReference type="Pfam" id="PF00288"/>
    </source>
</evidence>
<feature type="domain" description="GHMP kinase C-terminal" evidence="5">
    <location>
        <begin position="943"/>
        <end position="1015"/>
    </location>
</feature>
<accession>A0A830I596</accession>
<dbReference type="SUPFAM" id="SSF55060">
    <property type="entry name" value="GHMP Kinase, C-terminal domain"/>
    <property type="match status" value="1"/>
</dbReference>
<dbReference type="Gene3D" id="3.40.50.2000">
    <property type="entry name" value="Glycogen Phosphorylase B"/>
    <property type="match status" value="1"/>
</dbReference>
<proteinExistence type="predicted"/>
<dbReference type="Pfam" id="PF10509">
    <property type="entry name" value="GalKase_gal_bdg"/>
    <property type="match status" value="1"/>
</dbReference>
<keyword evidence="1" id="KW-0547">Nucleotide-binding</keyword>
<evidence type="ECO:0000313" key="8">
    <source>
        <dbReference type="Proteomes" id="UP000660262"/>
    </source>
</evidence>
<dbReference type="Pfam" id="PF08544">
    <property type="entry name" value="GHMP_kinases_C"/>
    <property type="match status" value="1"/>
</dbReference>
<dbReference type="InterPro" id="IPR020568">
    <property type="entry name" value="Ribosomal_Su5_D2-typ_SF"/>
</dbReference>
<sequence>MASHGADGSSGSGSVAPQDGDDGDDKSSSAPLCLAFYVTGHGLGHATRVSSILREFLTAFANSRAVIVTAIAPQNGFADLIQPSSGFLERVSFRRAVLDVGAVQADALSVDASASLEAYASIVGSAETKASIIAEEVSFLKRNAVDVVATDVVPVACAAARAAGIPCAAVSNFTWDYIYAAFLPQTTSEQTRRHRALIADMHQDYVKATCLIRMPGHCPMPAFRHIVDVPLVVRHKRTKREVTRQKLGIPLDATVVLYQFGGQNTNGFQLKDDALPDNWWAIMAAPTHPKDGERSELPPRWVLAIDAYIPDIVEASDVLLGKVGYGTVSECLAHRRPLVFVRRSAFGEEPFLRRLIETHACAVEMPRRDFADGRWRTYLAAAARLVPHYGKPTNGALVAAKVLYKLATEGLHSIDGDESEPLPAAEAPPDDAFIMPDWFPAPRLERTNTPPFDVMNPEGDVLHNGMRILSRKQVVSGVNDPLSSSEPRESPRTSRALLAELDDTAAFLDALGHLTSATSSSVSESPWSARQSLPEWRAASHFFVTDPSYVDSHPISVTRAPGRLDVMGGIADYSGSHVLEMPIAEACHVAAQLQPLVQPSEEQPWLWRHVADRVASDAGSNAGAVIRVVSFHADASDRAPTFDVTTKQLLVADGSALVDYDEAMDVLKADHARSWAAYVVGCVYALAKEGHVSLEQLLGNSIAILVSSEVPEGKGVSSSAAIEVATMASLCSLYNVKMDGRTFVRLCQRVENRVCGAPCGIMDQCASAMGRKDELLYLRCTPDDVLGSVPIPHGCVFWGIDSGIRHSVGGSDYGSVRCGAFMGKRIIMGDQSDDATSSHLAQKVAPSSFRARYEQSIPVSMTGEDFSRQYGDHGDDVTRLDPGTTYSVRAPTEHPVSENFRVRMFVQLLLSHKREHGSGNGGGRWQQLLLQAGGARWWDETAPLLGELMLQSHASYGGVGLGSEGTDRLVELAQKQSPSLRGAKITGGGSGGTVVVFGDASRADAAVAAVAARYEAETGYSPKLFRGSSMGAFAFGVLHVTLDRK</sequence>
<dbReference type="SUPFAM" id="SSF54211">
    <property type="entry name" value="Ribosomal protein S5 domain 2-like"/>
    <property type="match status" value="1"/>
</dbReference>
<organism evidence="7 8">
    <name type="scientific">Pycnococcus provasolii</name>
    <dbReference type="NCBI Taxonomy" id="41880"/>
    <lineage>
        <taxon>Eukaryota</taxon>
        <taxon>Viridiplantae</taxon>
        <taxon>Chlorophyta</taxon>
        <taxon>Pseudoscourfieldiophyceae</taxon>
        <taxon>Pseudoscourfieldiales</taxon>
        <taxon>Pycnococcaceae</taxon>
        <taxon>Pycnococcus</taxon>
    </lineage>
</organism>
<dbReference type="GO" id="GO:0005524">
    <property type="term" value="F:ATP binding"/>
    <property type="evidence" value="ECO:0007669"/>
    <property type="project" value="UniProtKB-KW"/>
</dbReference>
<dbReference type="InterPro" id="IPR014721">
    <property type="entry name" value="Ribsml_uS5_D2-typ_fold_subgr"/>
</dbReference>
<feature type="region of interest" description="Disordered" evidence="3">
    <location>
        <begin position="1"/>
        <end position="27"/>
    </location>
</feature>
<evidence type="ECO:0000313" key="7">
    <source>
        <dbReference type="EMBL" id="GHP12209.1"/>
    </source>
</evidence>
<dbReference type="PANTHER" id="PTHR38134">
    <property type="entry name" value="SLR1395 PROTEIN"/>
    <property type="match status" value="1"/>
</dbReference>
<reference evidence="7" key="1">
    <citation type="submission" date="2020-10" db="EMBL/GenBank/DDBJ databases">
        <title>Unveiling of a novel bifunctional photoreceptor, Dualchrome1, isolated from a cosmopolitan green alga.</title>
        <authorList>
            <person name="Suzuki S."/>
            <person name="Kawachi M."/>
        </authorList>
    </citation>
    <scope>NUCLEOTIDE SEQUENCE</scope>
    <source>
        <strain evidence="7">NIES 2893</strain>
    </source>
</reference>
<dbReference type="Gene3D" id="3.30.230.10">
    <property type="match status" value="1"/>
</dbReference>
<dbReference type="GO" id="GO:0005975">
    <property type="term" value="P:carbohydrate metabolic process"/>
    <property type="evidence" value="ECO:0007669"/>
    <property type="project" value="UniProtKB-ARBA"/>
</dbReference>
<evidence type="ECO:0000259" key="5">
    <source>
        <dbReference type="Pfam" id="PF08544"/>
    </source>
</evidence>
<dbReference type="EMBL" id="BNJQ01000039">
    <property type="protein sequence ID" value="GHP12209.1"/>
    <property type="molecule type" value="Genomic_DNA"/>
</dbReference>
<protein>
    <recommendedName>
        <fullName evidence="9">Galactokinase</fullName>
    </recommendedName>
</protein>
<dbReference type="AlphaFoldDB" id="A0A830I596"/>
<dbReference type="Proteomes" id="UP000660262">
    <property type="component" value="Unassembled WGS sequence"/>
</dbReference>
<feature type="domain" description="GHMP kinase N-terminal" evidence="4">
    <location>
        <begin position="678"/>
        <end position="770"/>
    </location>
</feature>
<dbReference type="SUPFAM" id="SSF53756">
    <property type="entry name" value="UDP-Glycosyltransferase/glycogen phosphorylase"/>
    <property type="match status" value="1"/>
</dbReference>
<dbReference type="PRINTS" id="PR00959">
    <property type="entry name" value="MEVGALKINASE"/>
</dbReference>
<name>A0A830I596_9CHLO</name>
<evidence type="ECO:0000256" key="1">
    <source>
        <dbReference type="ARBA" id="ARBA00022741"/>
    </source>
</evidence>
<feature type="domain" description="Galactokinase N-terminal" evidence="6">
    <location>
        <begin position="554"/>
        <end position="592"/>
    </location>
</feature>
<dbReference type="InterPro" id="IPR013750">
    <property type="entry name" value="GHMP_kinase_C_dom"/>
</dbReference>
<evidence type="ECO:0000256" key="3">
    <source>
        <dbReference type="SAM" id="MobiDB-lite"/>
    </source>
</evidence>
<evidence type="ECO:0008006" key="9">
    <source>
        <dbReference type="Google" id="ProtNLM"/>
    </source>
</evidence>
<dbReference type="Gene3D" id="3.30.70.890">
    <property type="entry name" value="GHMP kinase, C-terminal domain"/>
    <property type="match status" value="1"/>
</dbReference>
<keyword evidence="8" id="KW-1185">Reference proteome</keyword>
<dbReference type="InterPro" id="IPR019539">
    <property type="entry name" value="GalKase_N"/>
</dbReference>
<dbReference type="InterPro" id="IPR053205">
    <property type="entry name" value="GHMP_kinase_L-arabinokinase"/>
</dbReference>
<evidence type="ECO:0000256" key="2">
    <source>
        <dbReference type="ARBA" id="ARBA00022840"/>
    </source>
</evidence>
<dbReference type="OrthoDB" id="1684102at2759"/>
<comment type="caution">
    <text evidence="7">The sequence shown here is derived from an EMBL/GenBank/DDBJ whole genome shotgun (WGS) entry which is preliminary data.</text>
</comment>
<dbReference type="PANTHER" id="PTHR38134:SF2">
    <property type="entry name" value="GALACTOKINASE"/>
    <property type="match status" value="1"/>
</dbReference>
<dbReference type="Pfam" id="PF00288">
    <property type="entry name" value="GHMP_kinases_N"/>
    <property type="match status" value="1"/>
</dbReference>
<gene>
    <name evidence="7" type="ORF">PPROV_001093700</name>
</gene>